<evidence type="ECO:0000256" key="11">
    <source>
        <dbReference type="ARBA" id="ARBA00023136"/>
    </source>
</evidence>
<feature type="domain" description="Glucose-methanol-choline oxidoreductase C-terminal" evidence="16">
    <location>
        <begin position="451"/>
        <end position="597"/>
    </location>
</feature>
<proteinExistence type="inferred from homology"/>
<dbReference type="EMBL" id="JAIXMP010000029">
    <property type="protein sequence ID" value="KAI9251919.1"/>
    <property type="molecule type" value="Genomic_DNA"/>
</dbReference>
<evidence type="ECO:0000256" key="3">
    <source>
        <dbReference type="ARBA" id="ARBA00004370"/>
    </source>
</evidence>
<feature type="domain" description="FAD-dependent oxidoreductase 2 FAD-binding" evidence="15">
    <location>
        <begin position="112"/>
        <end position="144"/>
    </location>
</feature>
<evidence type="ECO:0000256" key="10">
    <source>
        <dbReference type="ARBA" id="ARBA00023002"/>
    </source>
</evidence>
<evidence type="ECO:0000259" key="14">
    <source>
        <dbReference type="Pfam" id="PF00732"/>
    </source>
</evidence>
<dbReference type="GO" id="GO:0016020">
    <property type="term" value="C:membrane"/>
    <property type="evidence" value="ECO:0007669"/>
    <property type="project" value="UniProtKB-SubCell"/>
</dbReference>
<dbReference type="PANTHER" id="PTHR46056">
    <property type="entry name" value="LONG-CHAIN-ALCOHOL OXIDASE"/>
    <property type="match status" value="1"/>
</dbReference>
<dbReference type="InterPro" id="IPR000172">
    <property type="entry name" value="GMC_OxRdtase_N"/>
</dbReference>
<dbReference type="Gene3D" id="3.50.50.60">
    <property type="entry name" value="FAD/NAD(P)-binding domain"/>
    <property type="match status" value="2"/>
</dbReference>
<evidence type="ECO:0000313" key="18">
    <source>
        <dbReference type="Proteomes" id="UP001209540"/>
    </source>
</evidence>
<keyword evidence="6" id="KW-0285">Flavoprotein</keyword>
<evidence type="ECO:0000256" key="12">
    <source>
        <dbReference type="PIRNR" id="PIRNR028937"/>
    </source>
</evidence>
<evidence type="ECO:0000313" key="17">
    <source>
        <dbReference type="EMBL" id="KAI9251919.1"/>
    </source>
</evidence>
<dbReference type="InterPro" id="IPR012400">
    <property type="entry name" value="Long_Oxdase"/>
</dbReference>
<organism evidence="17 18">
    <name type="scientific">Phascolomyces articulosus</name>
    <dbReference type="NCBI Taxonomy" id="60185"/>
    <lineage>
        <taxon>Eukaryota</taxon>
        <taxon>Fungi</taxon>
        <taxon>Fungi incertae sedis</taxon>
        <taxon>Mucoromycota</taxon>
        <taxon>Mucoromycotina</taxon>
        <taxon>Mucoromycetes</taxon>
        <taxon>Mucorales</taxon>
        <taxon>Lichtheimiaceae</taxon>
        <taxon>Phascolomyces</taxon>
    </lineage>
</organism>
<gene>
    <name evidence="17" type="ORF">BDA99DRAFT_444096</name>
</gene>
<dbReference type="SUPFAM" id="SSF51905">
    <property type="entry name" value="FAD/NAD(P)-binding domain"/>
    <property type="match status" value="1"/>
</dbReference>
<feature type="active site" description="Proton acceptor" evidence="13">
    <location>
        <position position="545"/>
    </location>
</feature>
<comment type="subcellular location">
    <subcellularLocation>
        <location evidence="3">Membrane</location>
    </subcellularLocation>
</comment>
<keyword evidence="9" id="KW-1133">Transmembrane helix</keyword>
<comment type="similarity">
    <text evidence="4 12">Belongs to the GMC oxidoreductase family.</text>
</comment>
<evidence type="ECO:0000256" key="2">
    <source>
        <dbReference type="ARBA" id="ARBA00003842"/>
    </source>
</evidence>
<dbReference type="GO" id="GO:0046577">
    <property type="term" value="F:long-chain-alcohol oxidase activity"/>
    <property type="evidence" value="ECO:0007669"/>
    <property type="project" value="UniProtKB-EC"/>
</dbReference>
<keyword evidence="7" id="KW-0812">Transmembrane</keyword>
<dbReference type="InterPro" id="IPR007867">
    <property type="entry name" value="GMC_OxRtase_C"/>
</dbReference>
<dbReference type="InterPro" id="IPR003953">
    <property type="entry name" value="FAD-dep_OxRdtase_2_FAD-bd"/>
</dbReference>
<accession>A0AAD5K2J7</accession>
<keyword evidence="18" id="KW-1185">Reference proteome</keyword>
<dbReference type="PIRSF" id="PIRSF028937">
    <property type="entry name" value="Lg_Ch_AO"/>
    <property type="match status" value="1"/>
</dbReference>
<sequence>MLNLLDTAAGTFLLTGHYKKFTDLTRKERELVLLRWKNATILSPLKTLYSTFTTLCMNAIYRDPSCPAYATIPNGYLGRDPVRSHHDHQPVNVTERLPMVTLEETERLPRFDTIIVGSGAGGGVTAAELTAAGQSVLVIEKGTYYHESEFQWTEDTGIQNLIENQSFLMSENGVAQVFCGSTFGGGTTVNWSASLKPQHFVREEWCKKFGLSHFNSPQFSKDLDRVYERIGATASGIQHNKPNQLLIEGCQKLGYHVADVPQNTGGQSHECNFCFYGCRDGIKNGTMNTWLRDAHQKGAKFLDRTRVLRVLVKDKKAIGVECIVHGTKRVKIYSDCVVVSAGSMNTPGLLLDSGLTNKNIGRHLRIHPCTFVYGVFDQPIEMYHGSILTTVSNVAENAAGDGYGAKIEVPTAHLGLFSAIMPWRGSVQHKRNILNYRHFTPLVILAREKDSEGTVQYNENGDIVFDYQLSKGDRRALEIGVDRATMILAAAGAREIHTMQLGIDPFVFEKNEEIRSDNPRFTEWRAKSIKYGLPDNGMNLFGSAHQMGSCRLGISPKISATKPTGETWDVKDLYVADASLFPTASGVNPMVTIEACALHVSSNIIKSSRRASAHL</sequence>
<evidence type="ECO:0000256" key="1">
    <source>
        <dbReference type="ARBA" id="ARBA00000920"/>
    </source>
</evidence>
<dbReference type="InterPro" id="IPR036188">
    <property type="entry name" value="FAD/NAD-bd_sf"/>
</dbReference>
<reference evidence="17" key="2">
    <citation type="submission" date="2023-02" db="EMBL/GenBank/DDBJ databases">
        <authorList>
            <consortium name="DOE Joint Genome Institute"/>
            <person name="Mondo S.J."/>
            <person name="Chang Y."/>
            <person name="Wang Y."/>
            <person name="Ahrendt S."/>
            <person name="Andreopoulos W."/>
            <person name="Barry K."/>
            <person name="Beard J."/>
            <person name="Benny G.L."/>
            <person name="Blankenship S."/>
            <person name="Bonito G."/>
            <person name="Cuomo C."/>
            <person name="Desiro A."/>
            <person name="Gervers K.A."/>
            <person name="Hundley H."/>
            <person name="Kuo A."/>
            <person name="LaButti K."/>
            <person name="Lang B.F."/>
            <person name="Lipzen A."/>
            <person name="O'Donnell K."/>
            <person name="Pangilinan J."/>
            <person name="Reynolds N."/>
            <person name="Sandor L."/>
            <person name="Smith M.W."/>
            <person name="Tsang A."/>
            <person name="Grigoriev I.V."/>
            <person name="Stajich J.E."/>
            <person name="Spatafora J.W."/>
        </authorList>
    </citation>
    <scope>NUCLEOTIDE SEQUENCE</scope>
    <source>
        <strain evidence="17">RSA 2281</strain>
    </source>
</reference>
<comment type="function">
    <text evidence="2">Long-chain fatty alcohol oxidase involved in the omega-oxidation pathway of lipid degradation.</text>
</comment>
<evidence type="ECO:0000256" key="7">
    <source>
        <dbReference type="ARBA" id="ARBA00022692"/>
    </source>
</evidence>
<protein>
    <recommendedName>
        <fullName evidence="5 12">Long-chain-alcohol oxidase</fullName>
        <ecNumber evidence="5 12">1.1.3.20</ecNumber>
    </recommendedName>
</protein>
<feature type="domain" description="Glucose-methanol-choline oxidoreductase N-terminal" evidence="14">
    <location>
        <begin position="159"/>
        <end position="369"/>
    </location>
</feature>
<evidence type="ECO:0000259" key="16">
    <source>
        <dbReference type="Pfam" id="PF05199"/>
    </source>
</evidence>
<comment type="caution">
    <text evidence="17">The sequence shown here is derived from an EMBL/GenBank/DDBJ whole genome shotgun (WGS) entry which is preliminary data.</text>
</comment>
<evidence type="ECO:0000256" key="8">
    <source>
        <dbReference type="ARBA" id="ARBA00022827"/>
    </source>
</evidence>
<keyword evidence="11" id="KW-0472">Membrane</keyword>
<dbReference type="Pfam" id="PF00732">
    <property type="entry name" value="GMC_oxred_N"/>
    <property type="match status" value="1"/>
</dbReference>
<dbReference type="PANTHER" id="PTHR46056:SF12">
    <property type="entry name" value="LONG-CHAIN-ALCOHOL OXIDASE"/>
    <property type="match status" value="1"/>
</dbReference>
<dbReference type="GO" id="GO:0050660">
    <property type="term" value="F:flavin adenine dinucleotide binding"/>
    <property type="evidence" value="ECO:0007669"/>
    <property type="project" value="InterPro"/>
</dbReference>
<keyword evidence="8" id="KW-0274">FAD</keyword>
<reference evidence="17" key="1">
    <citation type="journal article" date="2022" name="IScience">
        <title>Evolution of zygomycete secretomes and the origins of terrestrial fungal ecologies.</title>
        <authorList>
            <person name="Chang Y."/>
            <person name="Wang Y."/>
            <person name="Mondo S."/>
            <person name="Ahrendt S."/>
            <person name="Andreopoulos W."/>
            <person name="Barry K."/>
            <person name="Beard J."/>
            <person name="Benny G.L."/>
            <person name="Blankenship S."/>
            <person name="Bonito G."/>
            <person name="Cuomo C."/>
            <person name="Desiro A."/>
            <person name="Gervers K.A."/>
            <person name="Hundley H."/>
            <person name="Kuo A."/>
            <person name="LaButti K."/>
            <person name="Lang B.F."/>
            <person name="Lipzen A."/>
            <person name="O'Donnell K."/>
            <person name="Pangilinan J."/>
            <person name="Reynolds N."/>
            <person name="Sandor L."/>
            <person name="Smith M.E."/>
            <person name="Tsang A."/>
            <person name="Grigoriev I.V."/>
            <person name="Stajich J.E."/>
            <person name="Spatafora J.W."/>
        </authorList>
    </citation>
    <scope>NUCLEOTIDE SEQUENCE</scope>
    <source>
        <strain evidence="17">RSA 2281</strain>
    </source>
</reference>
<name>A0AAD5K2J7_9FUNG</name>
<dbReference type="Pfam" id="PF00890">
    <property type="entry name" value="FAD_binding_2"/>
    <property type="match status" value="1"/>
</dbReference>
<dbReference type="AlphaFoldDB" id="A0AAD5K2J7"/>
<dbReference type="Pfam" id="PF05199">
    <property type="entry name" value="GMC_oxred_C"/>
    <property type="match status" value="1"/>
</dbReference>
<evidence type="ECO:0000256" key="13">
    <source>
        <dbReference type="PIRSR" id="PIRSR028937-1"/>
    </source>
</evidence>
<dbReference type="Proteomes" id="UP001209540">
    <property type="component" value="Unassembled WGS sequence"/>
</dbReference>
<comment type="catalytic activity">
    <reaction evidence="1 12">
        <text>a long-chain primary fatty alcohol + O2 = a long-chain fatty aldehyde + H2O2</text>
        <dbReference type="Rhea" id="RHEA:22756"/>
        <dbReference type="ChEBI" id="CHEBI:15379"/>
        <dbReference type="ChEBI" id="CHEBI:16240"/>
        <dbReference type="ChEBI" id="CHEBI:17176"/>
        <dbReference type="ChEBI" id="CHEBI:77396"/>
        <dbReference type="EC" id="1.1.3.20"/>
    </reaction>
</comment>
<evidence type="ECO:0000256" key="4">
    <source>
        <dbReference type="ARBA" id="ARBA00010790"/>
    </source>
</evidence>
<evidence type="ECO:0000259" key="15">
    <source>
        <dbReference type="Pfam" id="PF00890"/>
    </source>
</evidence>
<keyword evidence="10 12" id="KW-0560">Oxidoreductase</keyword>
<evidence type="ECO:0000256" key="6">
    <source>
        <dbReference type="ARBA" id="ARBA00022630"/>
    </source>
</evidence>
<dbReference type="EC" id="1.1.3.20" evidence="5 12"/>
<evidence type="ECO:0000256" key="5">
    <source>
        <dbReference type="ARBA" id="ARBA00013125"/>
    </source>
</evidence>
<evidence type="ECO:0000256" key="9">
    <source>
        <dbReference type="ARBA" id="ARBA00022989"/>
    </source>
</evidence>